<evidence type="ECO:0008006" key="5">
    <source>
        <dbReference type="Google" id="ProtNLM"/>
    </source>
</evidence>
<protein>
    <recommendedName>
        <fullName evidence="5">Long-chain fatty acid CoA ligase</fullName>
    </recommendedName>
</protein>
<dbReference type="Proteomes" id="UP000094043">
    <property type="component" value="Chromosome 2"/>
</dbReference>
<gene>
    <name evidence="3" type="ORF">L203_102164</name>
</gene>
<dbReference type="PROSITE" id="PS00455">
    <property type="entry name" value="AMP_BINDING"/>
    <property type="match status" value="1"/>
</dbReference>
<dbReference type="SUPFAM" id="SSF56801">
    <property type="entry name" value="Acetyl-CoA synthetase-like"/>
    <property type="match status" value="1"/>
</dbReference>
<reference evidence="3" key="3">
    <citation type="submission" date="2024-01" db="EMBL/GenBank/DDBJ databases">
        <authorList>
            <person name="Coelho M.A."/>
            <person name="David-Palma M."/>
            <person name="Shea T."/>
            <person name="Sun S."/>
            <person name="Cuomo C.A."/>
            <person name="Heitman J."/>
        </authorList>
    </citation>
    <scope>NUCLEOTIDE SEQUENCE</scope>
    <source>
        <strain evidence="3">CBS 7841</strain>
    </source>
</reference>
<dbReference type="GO" id="GO:0016405">
    <property type="term" value="F:CoA-ligase activity"/>
    <property type="evidence" value="ECO:0007669"/>
    <property type="project" value="TreeGrafter"/>
</dbReference>
<dbReference type="InterPro" id="IPR000873">
    <property type="entry name" value="AMP-dep_synth/lig_dom"/>
</dbReference>
<dbReference type="InterPro" id="IPR042099">
    <property type="entry name" value="ANL_N_sf"/>
</dbReference>
<dbReference type="EMBL" id="CP143785">
    <property type="protein sequence ID" value="WVN86989.1"/>
    <property type="molecule type" value="Genomic_DNA"/>
</dbReference>
<dbReference type="PANTHER" id="PTHR24096">
    <property type="entry name" value="LONG-CHAIN-FATTY-ACID--COA LIGASE"/>
    <property type="match status" value="1"/>
</dbReference>
<dbReference type="AlphaFoldDB" id="A0AAJ8JRD8"/>
<dbReference type="InterPro" id="IPR020845">
    <property type="entry name" value="AMP-binding_CS"/>
</dbReference>
<reference evidence="3" key="1">
    <citation type="submission" date="2016-06" db="EMBL/GenBank/DDBJ databases">
        <authorList>
            <person name="Cuomo C."/>
            <person name="Litvintseva A."/>
            <person name="Heitman J."/>
            <person name="Chen Y."/>
            <person name="Sun S."/>
            <person name="Springer D."/>
            <person name="Dromer F."/>
            <person name="Young S."/>
            <person name="Zeng Q."/>
            <person name="Chapman S."/>
            <person name="Gujja S."/>
            <person name="Saif S."/>
            <person name="Birren B."/>
        </authorList>
    </citation>
    <scope>NUCLEOTIDE SEQUENCE</scope>
    <source>
        <strain evidence="3">CBS 7841</strain>
    </source>
</reference>
<dbReference type="Pfam" id="PF13193">
    <property type="entry name" value="AMP-binding_C"/>
    <property type="match status" value="1"/>
</dbReference>
<feature type="domain" description="AMP-dependent synthetase/ligase" evidence="1">
    <location>
        <begin position="81"/>
        <end position="450"/>
    </location>
</feature>
<keyword evidence="4" id="KW-1185">Reference proteome</keyword>
<organism evidence="3 4">
    <name type="scientific">Cryptococcus depauperatus CBS 7841</name>
    <dbReference type="NCBI Taxonomy" id="1295531"/>
    <lineage>
        <taxon>Eukaryota</taxon>
        <taxon>Fungi</taxon>
        <taxon>Dikarya</taxon>
        <taxon>Basidiomycota</taxon>
        <taxon>Agaricomycotina</taxon>
        <taxon>Tremellomycetes</taxon>
        <taxon>Tremellales</taxon>
        <taxon>Cryptococcaceae</taxon>
        <taxon>Cryptococcus</taxon>
    </lineage>
</organism>
<evidence type="ECO:0000259" key="2">
    <source>
        <dbReference type="Pfam" id="PF13193"/>
    </source>
</evidence>
<reference evidence="3" key="2">
    <citation type="journal article" date="2022" name="Elife">
        <title>Obligate sexual reproduction of a homothallic fungus closely related to the Cryptococcus pathogenic species complex.</title>
        <authorList>
            <person name="Passer A.R."/>
            <person name="Clancey S.A."/>
            <person name="Shea T."/>
            <person name="David-Palma M."/>
            <person name="Averette A.F."/>
            <person name="Boekhout T."/>
            <person name="Porcel B.M."/>
            <person name="Nowrousian M."/>
            <person name="Cuomo C.A."/>
            <person name="Sun S."/>
            <person name="Heitman J."/>
            <person name="Coelho M.A."/>
        </authorList>
    </citation>
    <scope>NUCLEOTIDE SEQUENCE</scope>
    <source>
        <strain evidence="3">CBS 7841</strain>
    </source>
</reference>
<dbReference type="PANTHER" id="PTHR24096:SF393">
    <property type="entry name" value="LIGASE, PUTATIVE-RELATED"/>
    <property type="match status" value="1"/>
</dbReference>
<sequence length="610" mass="67119">MGRQLSFAECDQLLTQPGSPMETEEVIIRGQRTMVWKNLPPTFRDFILSCYQKYSDRVFVSSPAPLQGLVKSVQNEKDRLERRERLTFKETLERSLKLSAWMRQKGIKVGDRVGIGGINCSGWIVSWSAIHLIGAVPVCLNIWLPREQIIRAIKMVKASMVLLDEERAEILGLYARGQDKDLPPMYCWSESNCLLSIVELYDTPNDQGVHGVLSDKGLESLGPESDGMIFYSSGTSGLSKAVLSSQRAALSNAISGSMATARAYLRAGQPLPSAPKATDPQRTVLLSIPLFHVTGCLSWLLRAITNGSKLVTCRKWNVKEAIRLIQLENVNTIGGVPAVANQIIQSPDFPSKTTLDSVFYGGAPPSKQMAAKIQRKLPKALIIHGYGLTETNAVACALAGQDYLEKPESTGPPVSICQIRIVHPETRQELSIGQIGIILIKGANIMTCYYGNEEATREVFDENGWFDTGDVGYVDEDGCLYVKDRQKDLIIRGGENIASVDVENALTSHPHINEVAAVALPHPLFGEVVGAVVNLRKGGSGGMETTEKSIIEYVAPRLPRYAIPQLLLIWDEELPKNVNGKIMKNEIKQVAVEEWKKRGSEQAIAAKARL</sequence>
<evidence type="ECO:0000313" key="3">
    <source>
        <dbReference type="EMBL" id="WVN86989.1"/>
    </source>
</evidence>
<dbReference type="Gene3D" id="3.30.300.30">
    <property type="match status" value="1"/>
</dbReference>
<feature type="domain" description="AMP-binding enzyme C-terminal" evidence="2">
    <location>
        <begin position="502"/>
        <end position="581"/>
    </location>
</feature>
<evidence type="ECO:0000259" key="1">
    <source>
        <dbReference type="Pfam" id="PF00501"/>
    </source>
</evidence>
<dbReference type="KEGG" id="cdep:91086376"/>
<dbReference type="Pfam" id="PF00501">
    <property type="entry name" value="AMP-binding"/>
    <property type="match status" value="1"/>
</dbReference>
<evidence type="ECO:0000313" key="4">
    <source>
        <dbReference type="Proteomes" id="UP000094043"/>
    </source>
</evidence>
<dbReference type="GO" id="GO:0019748">
    <property type="term" value="P:secondary metabolic process"/>
    <property type="evidence" value="ECO:0007669"/>
    <property type="project" value="TreeGrafter"/>
</dbReference>
<dbReference type="Gene3D" id="3.40.50.12780">
    <property type="entry name" value="N-terminal domain of ligase-like"/>
    <property type="match status" value="1"/>
</dbReference>
<dbReference type="RefSeq" id="XP_066067689.1">
    <property type="nucleotide sequence ID" value="XM_066211592.1"/>
</dbReference>
<name>A0AAJ8JRD8_9TREE</name>
<proteinExistence type="predicted"/>
<dbReference type="InterPro" id="IPR045851">
    <property type="entry name" value="AMP-bd_C_sf"/>
</dbReference>
<dbReference type="GeneID" id="91086376"/>
<accession>A0AAJ8JRD8</accession>
<dbReference type="InterPro" id="IPR025110">
    <property type="entry name" value="AMP-bd_C"/>
</dbReference>